<accession>A0A385PZQ9</accession>
<evidence type="ECO:0000313" key="2">
    <source>
        <dbReference type="Proteomes" id="UP000265562"/>
    </source>
</evidence>
<sequence length="196" mass="23021">MDDNGIKNIEDWCKIKPYVKEICSFNKNMDKKAINQVYKEIKEYNSNVKTEKGLWAIFGGRKGEKYKCLQVGSSYNINKELKDILDLMRLKPKKISVDTTFTEKAFSYEIGRDKNSEKYRAIYKKHDNFIFLCINADTFSKERGEYDSVNFSEVKFAFLTKALLWNPAPSTSSRGKKNKEKEIYNKIKNKEITIDW</sequence>
<name>A0A385PZQ9_9FIRM</name>
<dbReference type="Proteomes" id="UP000265562">
    <property type="component" value="Chromosome"/>
</dbReference>
<dbReference type="KEGG" id="lua:D4A81_06615"/>
<proteinExistence type="predicted"/>
<evidence type="ECO:0000313" key="1">
    <source>
        <dbReference type="EMBL" id="AYA99638.1"/>
    </source>
</evidence>
<dbReference type="RefSeq" id="WP_111524186.1">
    <property type="nucleotide sequence ID" value="NZ_CP032364.1"/>
</dbReference>
<dbReference type="OrthoDB" id="2055327at2"/>
<organism evidence="1 2">
    <name type="scientific">Lachnoanaerobaculum umeaense</name>
    <dbReference type="NCBI Taxonomy" id="617123"/>
    <lineage>
        <taxon>Bacteria</taxon>
        <taxon>Bacillati</taxon>
        <taxon>Bacillota</taxon>
        <taxon>Clostridia</taxon>
        <taxon>Lachnospirales</taxon>
        <taxon>Lachnospiraceae</taxon>
        <taxon>Lachnoanaerobaculum</taxon>
    </lineage>
</organism>
<protein>
    <submittedName>
        <fullName evidence="1">Uncharacterized protein</fullName>
    </submittedName>
</protein>
<dbReference type="AlphaFoldDB" id="A0A385PZQ9"/>
<reference evidence="1 2" key="1">
    <citation type="submission" date="2018-09" db="EMBL/GenBank/DDBJ databases">
        <title>Genome sequencing of Lachnoanaerobaculum umeaense DSM 23576.</title>
        <authorList>
            <person name="Kook J.-K."/>
            <person name="Park S.-N."/>
            <person name="Lim Y.K."/>
        </authorList>
    </citation>
    <scope>NUCLEOTIDE SEQUENCE [LARGE SCALE GENOMIC DNA]</scope>
    <source>
        <strain evidence="2">DSM 23576 \ CCUG 58757</strain>
    </source>
</reference>
<gene>
    <name evidence="1" type="ORF">D4A81_06615</name>
</gene>
<dbReference type="EMBL" id="CP032364">
    <property type="protein sequence ID" value="AYA99638.1"/>
    <property type="molecule type" value="Genomic_DNA"/>
</dbReference>
<keyword evidence="2" id="KW-1185">Reference proteome</keyword>